<evidence type="ECO:0000256" key="3">
    <source>
        <dbReference type="ARBA" id="ARBA00022989"/>
    </source>
</evidence>
<keyword evidence="10" id="KW-1185">Reference proteome</keyword>
<evidence type="ECO:0000313" key="11">
    <source>
        <dbReference type="WBParaSite" id="ASIM_0001062101-mRNA-1"/>
    </source>
</evidence>
<evidence type="ECO:0000256" key="1">
    <source>
        <dbReference type="ARBA" id="ARBA00004473"/>
    </source>
</evidence>
<dbReference type="FunFam" id="1.10.720.40:FF:000001">
    <property type="entry name" value="LEM domain containing 2, isoform CRA_a"/>
    <property type="match status" value="1"/>
</dbReference>
<dbReference type="AlphaFoldDB" id="A0A0M3JRS2"/>
<feature type="region of interest" description="Disordered" evidence="6">
    <location>
        <begin position="291"/>
        <end position="316"/>
    </location>
</feature>
<evidence type="ECO:0000256" key="2">
    <source>
        <dbReference type="ARBA" id="ARBA00022692"/>
    </source>
</evidence>
<evidence type="ECO:0000256" key="6">
    <source>
        <dbReference type="SAM" id="MobiDB-lite"/>
    </source>
</evidence>
<feature type="compositionally biased region" description="Polar residues" evidence="6">
    <location>
        <begin position="511"/>
        <end position="529"/>
    </location>
</feature>
<dbReference type="GO" id="GO:0006998">
    <property type="term" value="P:nuclear envelope organization"/>
    <property type="evidence" value="ECO:0007669"/>
    <property type="project" value="TreeGrafter"/>
</dbReference>
<organism evidence="11">
    <name type="scientific">Anisakis simplex</name>
    <name type="common">Herring worm</name>
    <dbReference type="NCBI Taxonomy" id="6269"/>
    <lineage>
        <taxon>Eukaryota</taxon>
        <taxon>Metazoa</taxon>
        <taxon>Ecdysozoa</taxon>
        <taxon>Nematoda</taxon>
        <taxon>Chromadorea</taxon>
        <taxon>Rhabditida</taxon>
        <taxon>Spirurina</taxon>
        <taxon>Ascaridomorpha</taxon>
        <taxon>Ascaridoidea</taxon>
        <taxon>Anisakidae</taxon>
        <taxon>Anisakis</taxon>
        <taxon>Anisakis simplex complex</taxon>
    </lineage>
</organism>
<dbReference type="InterPro" id="IPR035979">
    <property type="entry name" value="RBD_domain_sf"/>
</dbReference>
<gene>
    <name evidence="9" type="ORF">ASIM_LOCUS10179</name>
</gene>
<dbReference type="WBParaSite" id="ASIM_0001062101-mRNA-1">
    <property type="protein sequence ID" value="ASIM_0001062101-mRNA-1"/>
    <property type="gene ID" value="ASIM_0001062101"/>
</dbReference>
<dbReference type="InterPro" id="IPR041885">
    <property type="entry name" value="MAN1_winged_helix_dom"/>
</dbReference>
<feature type="compositionally biased region" description="Low complexity" evidence="6">
    <location>
        <begin position="194"/>
        <end position="208"/>
    </location>
</feature>
<dbReference type="InterPro" id="IPR011015">
    <property type="entry name" value="LEM/LEM-like_dom_sf"/>
</dbReference>
<dbReference type="GO" id="GO:0031490">
    <property type="term" value="F:chromatin DNA binding"/>
    <property type="evidence" value="ECO:0007669"/>
    <property type="project" value="TreeGrafter"/>
</dbReference>
<dbReference type="EMBL" id="UYRR01030987">
    <property type="protein sequence ID" value="VDK42480.1"/>
    <property type="molecule type" value="Genomic_DNA"/>
</dbReference>
<dbReference type="SUPFAM" id="SSF63451">
    <property type="entry name" value="LEM domain"/>
    <property type="match status" value="1"/>
</dbReference>
<dbReference type="SMART" id="SM00540">
    <property type="entry name" value="LEM"/>
    <property type="match status" value="1"/>
</dbReference>
<dbReference type="Gene3D" id="1.10.720.40">
    <property type="match status" value="1"/>
</dbReference>
<evidence type="ECO:0000259" key="8">
    <source>
        <dbReference type="PROSITE" id="PS50954"/>
    </source>
</evidence>
<keyword evidence="5" id="KW-0539">Nucleus</keyword>
<dbReference type="SUPFAM" id="SSF54928">
    <property type="entry name" value="RNA-binding domain, RBD"/>
    <property type="match status" value="1"/>
</dbReference>
<dbReference type="InterPro" id="IPR012677">
    <property type="entry name" value="Nucleotide-bd_a/b_plait_sf"/>
</dbReference>
<feature type="compositionally biased region" description="Low complexity" evidence="6">
    <location>
        <begin position="49"/>
        <end position="66"/>
    </location>
</feature>
<feature type="transmembrane region" description="Helical" evidence="7">
    <location>
        <begin position="440"/>
        <end position="459"/>
    </location>
</feature>
<feature type="region of interest" description="Disordered" evidence="6">
    <location>
        <begin position="19"/>
        <end position="175"/>
    </location>
</feature>
<keyword evidence="4 7" id="KW-0472">Membrane</keyword>
<feature type="compositionally biased region" description="Low complexity" evidence="6">
    <location>
        <begin position="151"/>
        <end position="162"/>
    </location>
</feature>
<feature type="compositionally biased region" description="Polar residues" evidence="6">
    <location>
        <begin position="74"/>
        <end position="94"/>
    </location>
</feature>
<evidence type="ECO:0000313" key="10">
    <source>
        <dbReference type="Proteomes" id="UP000267096"/>
    </source>
</evidence>
<accession>A0A0M3JRS2</accession>
<feature type="transmembrane region" description="Helical" evidence="7">
    <location>
        <begin position="416"/>
        <end position="434"/>
    </location>
</feature>
<evidence type="ECO:0000313" key="9">
    <source>
        <dbReference type="EMBL" id="VDK42480.1"/>
    </source>
</evidence>
<keyword evidence="3 7" id="KW-1133">Transmembrane helix</keyword>
<feature type="region of interest" description="Disordered" evidence="6">
    <location>
        <begin position="506"/>
        <end position="535"/>
    </location>
</feature>
<dbReference type="Gene3D" id="1.10.10.1180">
    <property type="entry name" value="MAN1, winged-helix domain"/>
    <property type="match status" value="1"/>
</dbReference>
<dbReference type="PANTHER" id="PTHR13428">
    <property type="entry name" value="INNER NUCLEAR MEMBRANE PROTEIN MAN1 LEM DOMAIN CONTAINING PROTEIN"/>
    <property type="match status" value="1"/>
</dbReference>
<name>A0A0M3JRS2_ANISI</name>
<feature type="domain" description="LEM" evidence="8">
    <location>
        <begin position="1"/>
        <end position="45"/>
    </location>
</feature>
<dbReference type="Proteomes" id="UP000267096">
    <property type="component" value="Unassembled WGS sequence"/>
</dbReference>
<dbReference type="GO" id="GO:0030514">
    <property type="term" value="P:negative regulation of BMP signaling pathway"/>
    <property type="evidence" value="ECO:0007669"/>
    <property type="project" value="TreeGrafter"/>
</dbReference>
<dbReference type="InterPro" id="IPR052277">
    <property type="entry name" value="INM_ESCRT-Associated"/>
</dbReference>
<evidence type="ECO:0000256" key="7">
    <source>
        <dbReference type="SAM" id="Phobius"/>
    </source>
</evidence>
<dbReference type="PROSITE" id="PS50954">
    <property type="entry name" value="LEM"/>
    <property type="match status" value="1"/>
</dbReference>
<protein>
    <submittedName>
        <fullName evidence="11">LEM protein 2 (inferred by orthology to a C. elegans protein)</fullName>
    </submittedName>
</protein>
<feature type="region of interest" description="Disordered" evidence="6">
    <location>
        <begin position="192"/>
        <end position="225"/>
    </location>
</feature>
<dbReference type="Gene3D" id="3.30.70.330">
    <property type="match status" value="1"/>
</dbReference>
<sequence length="690" mass="76389">MSSVSELSDAELRSELMALGANVGPITPSTRSVYEKQLEKRRRSSAILTSSAAAPLTKPSSPSKSPVRIKRKSTVTNTEITTDLTRRPSNNRKSQVGGGQKMTRAETEESSDSEDHAARGSFENEEQDVSSAPMVLRSRTTLPSTPQEPIQSSAKKLSSQQSPNKKSGADVYPGLLNSGIHLQQQTIGIASRTSSNSPMQSGSSHQSSKVAKRTPTPPRFSARRQLDTSALSYGITNTPEMTSIYSSSTLSNRYVNDLTKYTKSYSTQSDGRFTHSSSGINTSDVGINRRIVNSRVDGGDDDYENEEDDDGHMESSRDLREAMTNRFGGRAISSSSYVPPNYYGSSTKPQYNTFIKSIFQLPSRFFNALTASFKRVPASPTTKPHYERRQAYSLASSQSRHTTDGASSRGLAISRLLLYLLAILFAFLLLAYLATVHTQIFINAGRIAFIIAVGGGIYLTKQRWNAVQAEERRAVFDLIEKITDMIRDSSEQGEMYVAEPHVRDMLIPPSKSANGSDSTKTNSNNSRQGDSPEWRRWQEATNFINSKESRVSAETRIINGAECAVWRWLPAKKTGWQGNAFNGQSQNVPQEALSHCLKLRGMFPSKQASDRDGTDVRVALLQKLLPIRPLHLHVDENSKEGIVFVRFGSLDDCKNAFTALHGTWFNGQLVSAKYLRDERYDQRFPGAVRQ</sequence>
<comment type="subcellular location">
    <subcellularLocation>
        <location evidence="1">Nucleus inner membrane</location>
        <topology evidence="1">Multi-pass membrane protein</topology>
    </subcellularLocation>
</comment>
<dbReference type="GO" id="GO:0005637">
    <property type="term" value="C:nuclear inner membrane"/>
    <property type="evidence" value="ECO:0007669"/>
    <property type="project" value="UniProtKB-SubCell"/>
</dbReference>
<keyword evidence="2 7" id="KW-0812">Transmembrane</keyword>
<reference evidence="9 10" key="2">
    <citation type="submission" date="2018-11" db="EMBL/GenBank/DDBJ databases">
        <authorList>
            <consortium name="Pathogen Informatics"/>
        </authorList>
    </citation>
    <scope>NUCLEOTIDE SEQUENCE [LARGE SCALE GENOMIC DNA]</scope>
</reference>
<reference evidence="11" key="1">
    <citation type="submission" date="2017-02" db="UniProtKB">
        <authorList>
            <consortium name="WormBaseParasite"/>
        </authorList>
    </citation>
    <scope>IDENTIFICATION</scope>
</reference>
<dbReference type="CDD" id="cd12940">
    <property type="entry name" value="LEM_LAP2_LEMD1"/>
    <property type="match status" value="1"/>
</dbReference>
<feature type="compositionally biased region" description="Acidic residues" evidence="6">
    <location>
        <begin position="299"/>
        <end position="311"/>
    </location>
</feature>
<evidence type="ECO:0000256" key="4">
    <source>
        <dbReference type="ARBA" id="ARBA00023136"/>
    </source>
</evidence>
<dbReference type="Pfam" id="PF03020">
    <property type="entry name" value="LEM"/>
    <property type="match status" value="1"/>
</dbReference>
<dbReference type="OrthoDB" id="118234at2759"/>
<feature type="compositionally biased region" description="Basic and acidic residues" evidence="6">
    <location>
        <begin position="103"/>
        <end position="118"/>
    </location>
</feature>
<feature type="compositionally biased region" description="Polar residues" evidence="6">
    <location>
        <begin position="138"/>
        <end position="150"/>
    </location>
</feature>
<evidence type="ECO:0000256" key="5">
    <source>
        <dbReference type="ARBA" id="ARBA00023242"/>
    </source>
</evidence>
<proteinExistence type="predicted"/>
<dbReference type="PANTHER" id="PTHR13428:SF12">
    <property type="entry name" value="INNER NUCLEAR MEMBRANE PROTEIN MAN1"/>
    <property type="match status" value="1"/>
</dbReference>
<dbReference type="InterPro" id="IPR003887">
    <property type="entry name" value="LEM_dom"/>
</dbReference>